<protein>
    <submittedName>
        <fullName evidence="6">Glycosyltransferase family 2 protein</fullName>
    </submittedName>
</protein>
<evidence type="ECO:0000256" key="5">
    <source>
        <dbReference type="ARBA" id="ARBA00023136"/>
    </source>
</evidence>
<comment type="caution">
    <text evidence="6">The sequence shown here is derived from an EMBL/GenBank/DDBJ whole genome shotgun (WGS) entry which is preliminary data.</text>
</comment>
<keyword evidence="3" id="KW-0328">Glycosyltransferase</keyword>
<dbReference type="PANTHER" id="PTHR43646:SF2">
    <property type="entry name" value="GLYCOSYLTRANSFERASE 2-LIKE DOMAIN-CONTAINING PROTEIN"/>
    <property type="match status" value="1"/>
</dbReference>
<evidence type="ECO:0000256" key="3">
    <source>
        <dbReference type="ARBA" id="ARBA00022676"/>
    </source>
</evidence>
<evidence type="ECO:0000256" key="4">
    <source>
        <dbReference type="ARBA" id="ARBA00022679"/>
    </source>
</evidence>
<sequence>MTILAAATVPDVRPAYAYAIGIPARDEERCIVPCLEACRIAMARWPQPGVIALLVNNSRDRTVARALAWARRTGAPLCLAERCFPDEAAHAGTARRVAFDLARARVGTGGYLLATDADSRPDLDWLRASLGPLEAGRAAMVCGTIELDPLEFARLPAWVTHNGAVEDRYRRAALELTSLLDPDPVNPWPSHGTISGANLALSVAAYDRVGGAPIVPYGEDRALVRRFLDHDLPVLYSDASRVVTSCRLEGRAPGGMADTIASRLAGGQHWCDESLEPARQTWFRAHARAQLRRTFRDCRQRDAALTEAGLSCEQRRMAPSFTGFGALWAFVEATSPRLARRRMSWEEMAAELPALERLRDDWAASVATARIRPAEEIA</sequence>
<dbReference type="Gene3D" id="3.90.550.10">
    <property type="entry name" value="Spore Coat Polysaccharide Biosynthesis Protein SpsA, Chain A"/>
    <property type="match status" value="1"/>
</dbReference>
<evidence type="ECO:0000256" key="1">
    <source>
        <dbReference type="ARBA" id="ARBA00004236"/>
    </source>
</evidence>
<evidence type="ECO:0000313" key="6">
    <source>
        <dbReference type="EMBL" id="MBB2178994.1"/>
    </source>
</evidence>
<dbReference type="SUPFAM" id="SSF53448">
    <property type="entry name" value="Nucleotide-diphospho-sugar transferases"/>
    <property type="match status" value="1"/>
</dbReference>
<keyword evidence="2" id="KW-1003">Cell membrane</keyword>
<evidence type="ECO:0000256" key="2">
    <source>
        <dbReference type="ARBA" id="ARBA00022475"/>
    </source>
</evidence>
<dbReference type="CDD" id="cd00761">
    <property type="entry name" value="Glyco_tranf_GTA_type"/>
    <property type="match status" value="1"/>
</dbReference>
<dbReference type="GO" id="GO:0005886">
    <property type="term" value="C:plasma membrane"/>
    <property type="evidence" value="ECO:0007669"/>
    <property type="project" value="UniProtKB-SubCell"/>
</dbReference>
<gene>
    <name evidence="6" type="ORF">HLH29_07390</name>
</gene>
<dbReference type="AlphaFoldDB" id="A0A7W4P6J2"/>
<organism evidence="6 7">
    <name type="scientific">Gluconacetobacter tumulicola</name>
    <dbReference type="NCBI Taxonomy" id="1017177"/>
    <lineage>
        <taxon>Bacteria</taxon>
        <taxon>Pseudomonadati</taxon>
        <taxon>Pseudomonadota</taxon>
        <taxon>Alphaproteobacteria</taxon>
        <taxon>Acetobacterales</taxon>
        <taxon>Acetobacteraceae</taxon>
        <taxon>Gluconacetobacter</taxon>
    </lineage>
</organism>
<proteinExistence type="predicted"/>
<keyword evidence="7" id="KW-1185">Reference proteome</keyword>
<dbReference type="RefSeq" id="WP_182965302.1">
    <property type="nucleotide sequence ID" value="NZ_BAABGC010000020.1"/>
</dbReference>
<dbReference type="GO" id="GO:0016757">
    <property type="term" value="F:glycosyltransferase activity"/>
    <property type="evidence" value="ECO:0007669"/>
    <property type="project" value="UniProtKB-KW"/>
</dbReference>
<comment type="subcellular location">
    <subcellularLocation>
        <location evidence="1">Cell membrane</location>
    </subcellularLocation>
</comment>
<reference evidence="6 7" key="1">
    <citation type="submission" date="2020-04" db="EMBL/GenBank/DDBJ databases">
        <title>Description of novel Gluconacetobacter.</title>
        <authorList>
            <person name="Sombolestani A."/>
        </authorList>
    </citation>
    <scope>NUCLEOTIDE SEQUENCE [LARGE SCALE GENOMIC DNA]</scope>
    <source>
        <strain evidence="6 7">LMG 27725</strain>
    </source>
</reference>
<dbReference type="Proteomes" id="UP000525623">
    <property type="component" value="Unassembled WGS sequence"/>
</dbReference>
<name>A0A7W4P6J2_9PROT</name>
<dbReference type="PANTHER" id="PTHR43646">
    <property type="entry name" value="GLYCOSYLTRANSFERASE"/>
    <property type="match status" value="1"/>
</dbReference>
<keyword evidence="5" id="KW-0472">Membrane</keyword>
<keyword evidence="4 6" id="KW-0808">Transferase</keyword>
<accession>A0A7W4P6J2</accession>
<evidence type="ECO:0000313" key="7">
    <source>
        <dbReference type="Proteomes" id="UP000525623"/>
    </source>
</evidence>
<dbReference type="InterPro" id="IPR029044">
    <property type="entry name" value="Nucleotide-diphossugar_trans"/>
</dbReference>
<dbReference type="EMBL" id="JABEQL010000007">
    <property type="protein sequence ID" value="MBB2178994.1"/>
    <property type="molecule type" value="Genomic_DNA"/>
</dbReference>